<dbReference type="Pfam" id="PF26456">
    <property type="entry name" value="DUF8135"/>
    <property type="match status" value="1"/>
</dbReference>
<dbReference type="RefSeq" id="WP_276238731.1">
    <property type="nucleotide sequence ID" value="NZ_CP119989.1"/>
</dbReference>
<keyword evidence="4" id="KW-1185">Reference proteome</keyword>
<dbReference type="InterPro" id="IPR058448">
    <property type="entry name" value="DUF8135"/>
</dbReference>
<sequence length="208" mass="21747">MSDDDRAESTPEESPAEESPAESARTDSDGAPSVENPFADADGADDIDPADSAPGPAPNPDPDADDRADAPFGDLARTVAERRERREAATDPEPFESVEVGDVDEDDLWASLATDDAGAPDPDPTAAEAVSSPADDRPEHVVDKREYCQRCPFLSAPPVVACEHEGTDIAEVVDADHFRVRGCPMATADGSPDFTAAVAADEPTGDDA</sequence>
<accession>A0ABD5WU25</accession>
<feature type="region of interest" description="Disordered" evidence="1">
    <location>
        <begin position="1"/>
        <end position="140"/>
    </location>
</feature>
<dbReference type="GeneID" id="79269295"/>
<evidence type="ECO:0000259" key="2">
    <source>
        <dbReference type="Pfam" id="PF26456"/>
    </source>
</evidence>
<feature type="region of interest" description="Disordered" evidence="1">
    <location>
        <begin position="189"/>
        <end position="208"/>
    </location>
</feature>
<feature type="compositionally biased region" description="Acidic residues" evidence="1">
    <location>
        <begin position="1"/>
        <end position="20"/>
    </location>
</feature>
<reference evidence="3 4" key="1">
    <citation type="journal article" date="2019" name="Int. J. Syst. Evol. Microbiol.">
        <title>The Global Catalogue of Microorganisms (GCM) 10K type strain sequencing project: providing services to taxonomists for standard genome sequencing and annotation.</title>
        <authorList>
            <consortium name="The Broad Institute Genomics Platform"/>
            <consortium name="The Broad Institute Genome Sequencing Center for Infectious Disease"/>
            <person name="Wu L."/>
            <person name="Ma J."/>
        </authorList>
    </citation>
    <scope>NUCLEOTIDE SEQUENCE [LARGE SCALE GENOMIC DNA]</scope>
    <source>
        <strain evidence="3 4">DT55</strain>
    </source>
</reference>
<dbReference type="EMBL" id="JBHTAG010000002">
    <property type="protein sequence ID" value="MFC7096811.1"/>
    <property type="molecule type" value="Genomic_DNA"/>
</dbReference>
<protein>
    <recommendedName>
        <fullName evidence="2">DUF8135 domain-containing protein</fullName>
    </recommendedName>
</protein>
<evidence type="ECO:0000313" key="3">
    <source>
        <dbReference type="EMBL" id="MFC7096811.1"/>
    </source>
</evidence>
<organism evidence="3 4">
    <name type="scientific">Halobaculum marinum</name>
    <dbReference type="NCBI Taxonomy" id="3031996"/>
    <lineage>
        <taxon>Archaea</taxon>
        <taxon>Methanobacteriati</taxon>
        <taxon>Methanobacteriota</taxon>
        <taxon>Stenosarchaea group</taxon>
        <taxon>Halobacteria</taxon>
        <taxon>Halobacteriales</taxon>
        <taxon>Haloferacaceae</taxon>
        <taxon>Halobaculum</taxon>
    </lineage>
</organism>
<dbReference type="Proteomes" id="UP001596388">
    <property type="component" value="Unassembled WGS sequence"/>
</dbReference>
<feature type="compositionally biased region" description="Acidic residues" evidence="1">
    <location>
        <begin position="93"/>
        <end position="108"/>
    </location>
</feature>
<gene>
    <name evidence="3" type="ORF">ACFQKD_05790</name>
</gene>
<name>A0ABD5WU25_9EURY</name>
<feature type="compositionally biased region" description="Low complexity" evidence="1">
    <location>
        <begin position="113"/>
        <end position="129"/>
    </location>
</feature>
<comment type="caution">
    <text evidence="3">The sequence shown here is derived from an EMBL/GenBank/DDBJ whole genome shotgun (WGS) entry which is preliminary data.</text>
</comment>
<feature type="compositionally biased region" description="Basic and acidic residues" evidence="1">
    <location>
        <begin position="79"/>
        <end position="89"/>
    </location>
</feature>
<evidence type="ECO:0000313" key="4">
    <source>
        <dbReference type="Proteomes" id="UP001596388"/>
    </source>
</evidence>
<dbReference type="AlphaFoldDB" id="A0ABD5WU25"/>
<feature type="domain" description="DUF8135" evidence="2">
    <location>
        <begin position="140"/>
        <end position="188"/>
    </location>
</feature>
<evidence type="ECO:0000256" key="1">
    <source>
        <dbReference type="SAM" id="MobiDB-lite"/>
    </source>
</evidence>
<proteinExistence type="predicted"/>